<keyword evidence="3" id="KW-1185">Reference proteome</keyword>
<sequence length="126" mass="14041">MLLNEAQIEAQLADAARRGEFDDLPGAGRPLELDDDRDVPEDMRMAFRIMKNAGYVPEEVRLRGEIASVEALLREAEDSAGRERHSRRLRVLLDQLARERGRSGGDAGLATESGYFRALCARLDGE</sequence>
<reference evidence="2 3" key="1">
    <citation type="submission" date="2017-02" db="EMBL/GenBank/DDBJ databases">
        <title>Genomic diversity within the haloalkaliphilic genus Thioalkalivibrio.</title>
        <authorList>
            <person name="Ahn A.-C."/>
            <person name="Meier-Kolthoff J."/>
            <person name="Overmars L."/>
            <person name="Richter M."/>
            <person name="Woyke T."/>
            <person name="Sorokin D.Y."/>
            <person name="Muyzer G."/>
        </authorList>
    </citation>
    <scope>NUCLEOTIDE SEQUENCE [LARGE SCALE GENOMIC DNA]</scope>
    <source>
        <strain evidence="2 3">HL17</strain>
    </source>
</reference>
<evidence type="ECO:0000259" key="1">
    <source>
        <dbReference type="Pfam" id="PF09350"/>
    </source>
</evidence>
<feature type="domain" description="DnaJ homologue subfamily C member 28 conserved" evidence="1">
    <location>
        <begin position="8"/>
        <end position="74"/>
    </location>
</feature>
<dbReference type="OrthoDB" id="9798476at2"/>
<accession>A0A1V2ZYL8</accession>
<proteinExistence type="predicted"/>
<dbReference type="PANTHER" id="PTHR39158">
    <property type="entry name" value="OS08G0560600 PROTEIN"/>
    <property type="match status" value="1"/>
</dbReference>
<dbReference type="RefSeq" id="WP_018946117.1">
    <property type="nucleotide sequence ID" value="NZ_MUZR01000029.1"/>
</dbReference>
<dbReference type="PANTHER" id="PTHR39158:SF1">
    <property type="entry name" value="DNAJ HOMOLOG SUBFAMILY C MEMBER 28"/>
    <property type="match status" value="1"/>
</dbReference>
<organism evidence="2 3">
    <name type="scientific">Thioalkalivibrio halophilus</name>
    <dbReference type="NCBI Taxonomy" id="252474"/>
    <lineage>
        <taxon>Bacteria</taxon>
        <taxon>Pseudomonadati</taxon>
        <taxon>Pseudomonadota</taxon>
        <taxon>Gammaproteobacteria</taxon>
        <taxon>Chromatiales</taxon>
        <taxon>Ectothiorhodospiraceae</taxon>
        <taxon>Thioalkalivibrio</taxon>
    </lineage>
</organism>
<evidence type="ECO:0000313" key="2">
    <source>
        <dbReference type="EMBL" id="OOC09913.1"/>
    </source>
</evidence>
<dbReference type="EMBL" id="MUZR01000029">
    <property type="protein sequence ID" value="OOC09913.1"/>
    <property type="molecule type" value="Genomic_DNA"/>
</dbReference>
<gene>
    <name evidence="2" type="ORF">B1A74_08435</name>
</gene>
<dbReference type="InterPro" id="IPR052573">
    <property type="entry name" value="DnaJ_C_subfamily_28"/>
</dbReference>
<protein>
    <recommendedName>
        <fullName evidence="1">DnaJ homologue subfamily C member 28 conserved domain-containing protein</fullName>
    </recommendedName>
</protein>
<comment type="caution">
    <text evidence="2">The sequence shown here is derived from an EMBL/GenBank/DDBJ whole genome shotgun (WGS) entry which is preliminary data.</text>
</comment>
<dbReference type="STRING" id="252474.B1A74_08435"/>
<evidence type="ECO:0000313" key="3">
    <source>
        <dbReference type="Proteomes" id="UP000189177"/>
    </source>
</evidence>
<dbReference type="InterPro" id="IPR018961">
    <property type="entry name" value="DnaJ_homolog_subfam-C_membr-28"/>
</dbReference>
<dbReference type="Pfam" id="PF09350">
    <property type="entry name" value="DJC28_CD"/>
    <property type="match status" value="1"/>
</dbReference>
<dbReference type="Proteomes" id="UP000189177">
    <property type="component" value="Unassembled WGS sequence"/>
</dbReference>
<dbReference type="AlphaFoldDB" id="A0A1V2ZYL8"/>
<name>A0A1V2ZYL8_9GAMM</name>